<dbReference type="InterPro" id="IPR040964">
    <property type="entry name" value="SBD"/>
</dbReference>
<accession>A0A919E7E7</accession>
<evidence type="ECO:0000313" key="4">
    <source>
        <dbReference type="Proteomes" id="UP000641386"/>
    </source>
</evidence>
<protein>
    <recommendedName>
        <fullName evidence="2">OAA-family lectin sugar binding domain-containing protein</fullName>
    </recommendedName>
</protein>
<feature type="domain" description="OAA-family lectin sugar binding" evidence="2">
    <location>
        <begin position="153"/>
        <end position="213"/>
    </location>
</feature>
<evidence type="ECO:0000256" key="1">
    <source>
        <dbReference type="SAM" id="MobiDB-lite"/>
    </source>
</evidence>
<reference evidence="3" key="2">
    <citation type="submission" date="2020-09" db="EMBL/GenBank/DDBJ databases">
        <authorList>
            <person name="Sun Q."/>
            <person name="Ohkuma M."/>
        </authorList>
    </citation>
    <scope>NUCLEOTIDE SEQUENCE</scope>
    <source>
        <strain evidence="3">JCM 3302</strain>
    </source>
</reference>
<gene>
    <name evidence="3" type="ORF">GCM10014715_89490</name>
</gene>
<comment type="caution">
    <text evidence="3">The sequence shown here is derived from an EMBL/GenBank/DDBJ whole genome shotgun (WGS) entry which is preliminary data.</text>
</comment>
<dbReference type="EMBL" id="BNBC01000111">
    <property type="protein sequence ID" value="GHF21474.1"/>
    <property type="molecule type" value="Genomic_DNA"/>
</dbReference>
<dbReference type="Pfam" id="PF17882">
    <property type="entry name" value="SBD"/>
    <property type="match status" value="1"/>
</dbReference>
<dbReference type="AlphaFoldDB" id="A0A919E7E7"/>
<dbReference type="Proteomes" id="UP000641386">
    <property type="component" value="Unassembled WGS sequence"/>
</dbReference>
<proteinExistence type="predicted"/>
<organism evidence="3 4">
    <name type="scientific">Streptomyces spiralis</name>
    <dbReference type="NCBI Taxonomy" id="66376"/>
    <lineage>
        <taxon>Bacteria</taxon>
        <taxon>Bacillati</taxon>
        <taxon>Actinomycetota</taxon>
        <taxon>Actinomycetes</taxon>
        <taxon>Kitasatosporales</taxon>
        <taxon>Streptomycetaceae</taxon>
        <taxon>Streptomyces</taxon>
    </lineage>
</organism>
<feature type="compositionally biased region" description="Low complexity" evidence="1">
    <location>
        <begin position="216"/>
        <end position="234"/>
    </location>
</feature>
<evidence type="ECO:0000313" key="3">
    <source>
        <dbReference type="EMBL" id="GHF21474.1"/>
    </source>
</evidence>
<evidence type="ECO:0000259" key="2">
    <source>
        <dbReference type="Pfam" id="PF17882"/>
    </source>
</evidence>
<keyword evidence="4" id="KW-1185">Reference proteome</keyword>
<feature type="region of interest" description="Disordered" evidence="1">
    <location>
        <begin position="207"/>
        <end position="236"/>
    </location>
</feature>
<dbReference type="RefSeq" id="WP_189908437.1">
    <property type="nucleotide sequence ID" value="NZ_BNBC01000111.1"/>
</dbReference>
<sequence length="275" mass="28546">MEPTFADFSTKPARLSNVVVGHHRCGVASSHLALGGAGWIKLDFTVDGQEEVAGAVVKVSTLDPAVPMDVVVNGKALAEPVVTGAAGTSGPQDVLLTVPGEVLTVGDNLLEIRNAGSGEGLLRLRAVTVNPEHDKNRSERDMAVRAATRSVFAFSTERRVPGAGPGGWQPGPRLLFHIHRGGQAVPTQLSWRGVDGSEAVIGLREDLSGFRGTGGPPTARRPSTAARSRSAGPTPKALRALRTISSPPRRSGTAIGLLQENCMCCSTRAGCPSAA</sequence>
<name>A0A919E7E7_9ACTN</name>
<reference evidence="3" key="1">
    <citation type="journal article" date="2014" name="Int. J. Syst. Evol. Microbiol.">
        <title>Complete genome sequence of Corynebacterium casei LMG S-19264T (=DSM 44701T), isolated from a smear-ripened cheese.</title>
        <authorList>
            <consortium name="US DOE Joint Genome Institute (JGI-PGF)"/>
            <person name="Walter F."/>
            <person name="Albersmeier A."/>
            <person name="Kalinowski J."/>
            <person name="Ruckert C."/>
        </authorList>
    </citation>
    <scope>NUCLEOTIDE SEQUENCE</scope>
    <source>
        <strain evidence="3">JCM 3302</strain>
    </source>
</reference>